<gene>
    <name evidence="2" type="ORF">BJ508DRAFT_333595</name>
</gene>
<feature type="compositionally biased region" description="Low complexity" evidence="1">
    <location>
        <begin position="16"/>
        <end position="32"/>
    </location>
</feature>
<evidence type="ECO:0000313" key="3">
    <source>
        <dbReference type="Proteomes" id="UP000275078"/>
    </source>
</evidence>
<dbReference type="Proteomes" id="UP000275078">
    <property type="component" value="Unassembled WGS sequence"/>
</dbReference>
<evidence type="ECO:0000256" key="1">
    <source>
        <dbReference type="SAM" id="MobiDB-lite"/>
    </source>
</evidence>
<feature type="compositionally biased region" description="Polar residues" evidence="1">
    <location>
        <begin position="84"/>
        <end position="93"/>
    </location>
</feature>
<dbReference type="AlphaFoldDB" id="A0A3N4HN21"/>
<feature type="compositionally biased region" description="Polar residues" evidence="1">
    <location>
        <begin position="212"/>
        <end position="223"/>
    </location>
</feature>
<accession>A0A3N4HN21</accession>
<organism evidence="2 3">
    <name type="scientific">Ascobolus immersus RN42</name>
    <dbReference type="NCBI Taxonomy" id="1160509"/>
    <lineage>
        <taxon>Eukaryota</taxon>
        <taxon>Fungi</taxon>
        <taxon>Dikarya</taxon>
        <taxon>Ascomycota</taxon>
        <taxon>Pezizomycotina</taxon>
        <taxon>Pezizomycetes</taxon>
        <taxon>Pezizales</taxon>
        <taxon>Ascobolaceae</taxon>
        <taxon>Ascobolus</taxon>
    </lineage>
</organism>
<sequence>MFITADYADPTDPYTSSAFQSPSASSKALRSSCPPSGPTPPAYSLTQHLRRRLSPLPAQVAGSSRPSYVHPVTTASGQRIHKPNNYTPSGQFTSPPMSPPSSFKPSLTTPANTLTRPAHSPPTAPPSHPAIPLQSLPLRNPQHRLQVPPRGHLHLLHPSRASYRSGLQQSTYAAASQPLVSPLADTRPIPALKATSLSHLSKPTPHPPPTRNLAQSRPSPTKT</sequence>
<proteinExistence type="predicted"/>
<evidence type="ECO:0000313" key="2">
    <source>
        <dbReference type="EMBL" id="RPA73898.1"/>
    </source>
</evidence>
<dbReference type="EMBL" id="ML119807">
    <property type="protein sequence ID" value="RPA73898.1"/>
    <property type="molecule type" value="Genomic_DNA"/>
</dbReference>
<keyword evidence="3" id="KW-1185">Reference proteome</keyword>
<feature type="region of interest" description="Disordered" evidence="1">
    <location>
        <begin position="186"/>
        <end position="223"/>
    </location>
</feature>
<reference evidence="2 3" key="1">
    <citation type="journal article" date="2018" name="Nat. Ecol. Evol.">
        <title>Pezizomycetes genomes reveal the molecular basis of ectomycorrhizal truffle lifestyle.</title>
        <authorList>
            <person name="Murat C."/>
            <person name="Payen T."/>
            <person name="Noel B."/>
            <person name="Kuo A."/>
            <person name="Morin E."/>
            <person name="Chen J."/>
            <person name="Kohler A."/>
            <person name="Krizsan K."/>
            <person name="Balestrini R."/>
            <person name="Da Silva C."/>
            <person name="Montanini B."/>
            <person name="Hainaut M."/>
            <person name="Levati E."/>
            <person name="Barry K.W."/>
            <person name="Belfiori B."/>
            <person name="Cichocki N."/>
            <person name="Clum A."/>
            <person name="Dockter R.B."/>
            <person name="Fauchery L."/>
            <person name="Guy J."/>
            <person name="Iotti M."/>
            <person name="Le Tacon F."/>
            <person name="Lindquist E.A."/>
            <person name="Lipzen A."/>
            <person name="Malagnac F."/>
            <person name="Mello A."/>
            <person name="Molinier V."/>
            <person name="Miyauchi S."/>
            <person name="Poulain J."/>
            <person name="Riccioni C."/>
            <person name="Rubini A."/>
            <person name="Sitrit Y."/>
            <person name="Splivallo R."/>
            <person name="Traeger S."/>
            <person name="Wang M."/>
            <person name="Zifcakova L."/>
            <person name="Wipf D."/>
            <person name="Zambonelli A."/>
            <person name="Paolocci F."/>
            <person name="Nowrousian M."/>
            <person name="Ottonello S."/>
            <person name="Baldrian P."/>
            <person name="Spatafora J.W."/>
            <person name="Henrissat B."/>
            <person name="Nagy L.G."/>
            <person name="Aury J.M."/>
            <person name="Wincker P."/>
            <person name="Grigoriev I.V."/>
            <person name="Bonfante P."/>
            <person name="Martin F.M."/>
        </authorList>
    </citation>
    <scope>NUCLEOTIDE SEQUENCE [LARGE SCALE GENOMIC DNA]</scope>
    <source>
        <strain evidence="2 3">RN42</strain>
    </source>
</reference>
<protein>
    <submittedName>
        <fullName evidence="2">Uncharacterized protein</fullName>
    </submittedName>
</protein>
<name>A0A3N4HN21_ASCIM</name>
<feature type="compositionally biased region" description="Pro residues" evidence="1">
    <location>
        <begin position="119"/>
        <end position="129"/>
    </location>
</feature>
<feature type="region of interest" description="Disordered" evidence="1">
    <location>
        <begin position="1"/>
        <end position="135"/>
    </location>
</feature>